<accession>A0AAI8PAN0</accession>
<evidence type="ECO:0000259" key="1">
    <source>
        <dbReference type="Pfam" id="PF08241"/>
    </source>
</evidence>
<keyword evidence="2" id="KW-0808">Transferase</keyword>
<gene>
    <name evidence="2" type="ORF">DZC75_05850</name>
</gene>
<protein>
    <submittedName>
        <fullName evidence="2">SAM-dependent methyltransferase</fullName>
    </submittedName>
</protein>
<dbReference type="RefSeq" id="WP_116887766.1">
    <property type="nucleotide sequence ID" value="NZ_CP031641.1"/>
</dbReference>
<dbReference type="SUPFAM" id="SSF53335">
    <property type="entry name" value="S-adenosyl-L-methionine-dependent methyltransferases"/>
    <property type="match status" value="1"/>
</dbReference>
<dbReference type="PANTHER" id="PTHR43464:SF83">
    <property type="entry name" value="MALONYL-[ACYL-CARRIER PROTEIN] O-METHYLTRANSFERASE"/>
    <property type="match status" value="1"/>
</dbReference>
<dbReference type="CDD" id="cd02440">
    <property type="entry name" value="AdoMet_MTases"/>
    <property type="match status" value="1"/>
</dbReference>
<keyword evidence="3" id="KW-1185">Reference proteome</keyword>
<feature type="domain" description="Methyltransferase type 11" evidence="1">
    <location>
        <begin position="39"/>
        <end position="134"/>
    </location>
</feature>
<dbReference type="GO" id="GO:0032259">
    <property type="term" value="P:methylation"/>
    <property type="evidence" value="ECO:0007669"/>
    <property type="project" value="UniProtKB-KW"/>
</dbReference>
<reference evidence="2 3" key="1">
    <citation type="submission" date="2018-08" db="EMBL/GenBank/DDBJ databases">
        <authorList>
            <person name="Lee Y."/>
            <person name="Kakembo D."/>
        </authorList>
    </citation>
    <scope>NUCLEOTIDE SEQUENCE [LARGE SCALE GENOMIC DNA]</scope>
    <source>
        <strain evidence="2 3">JBCS1880</strain>
    </source>
</reference>
<proteinExistence type="predicted"/>
<dbReference type="InterPro" id="IPR013216">
    <property type="entry name" value="Methyltransf_11"/>
</dbReference>
<sequence length="257" mass="28810">MTIDFHDASNRHTYATREASDSWSVAMTALLDPMGMHVVDIGCGGGIYSTAWKKLGAAQVTGVDFSQQMLECARERTSHISGLTFKQGEASSTGLPAGAFDLVFERALIHHLDDYAGCFAEARRLMRDDGILLVQDRTAEDVAQPASAEHLRGYFFEKFPHLRALEAQRRPDPNTVACALRNAGLRLERVQSLWETRRRYDAFDAYAQELAARTGRSILHALSDDQLQELITYIRARVPAGALVERDRWTLWLARRA</sequence>
<evidence type="ECO:0000313" key="3">
    <source>
        <dbReference type="Proteomes" id="UP000258127"/>
    </source>
</evidence>
<dbReference type="InterPro" id="IPR029063">
    <property type="entry name" value="SAM-dependent_MTases_sf"/>
</dbReference>
<dbReference type="GO" id="GO:0008757">
    <property type="term" value="F:S-adenosylmethionine-dependent methyltransferase activity"/>
    <property type="evidence" value="ECO:0007669"/>
    <property type="project" value="InterPro"/>
</dbReference>
<name>A0AAI8PAN0_9PSED</name>
<dbReference type="Gene3D" id="3.40.50.150">
    <property type="entry name" value="Vaccinia Virus protein VP39"/>
    <property type="match status" value="1"/>
</dbReference>
<dbReference type="PANTHER" id="PTHR43464">
    <property type="entry name" value="METHYLTRANSFERASE"/>
    <property type="match status" value="1"/>
</dbReference>
<organism evidence="2 3">
    <name type="scientific">Pseudomonas parafulva</name>
    <dbReference type="NCBI Taxonomy" id="157782"/>
    <lineage>
        <taxon>Bacteria</taxon>
        <taxon>Pseudomonadati</taxon>
        <taxon>Pseudomonadota</taxon>
        <taxon>Gammaproteobacteria</taxon>
        <taxon>Pseudomonadales</taxon>
        <taxon>Pseudomonadaceae</taxon>
        <taxon>Pseudomonas</taxon>
    </lineage>
</organism>
<dbReference type="AlphaFoldDB" id="A0AAI8PAN0"/>
<keyword evidence="2" id="KW-0489">Methyltransferase</keyword>
<dbReference type="Pfam" id="PF08241">
    <property type="entry name" value="Methyltransf_11"/>
    <property type="match status" value="1"/>
</dbReference>
<dbReference type="Proteomes" id="UP000258127">
    <property type="component" value="Chromosome"/>
</dbReference>
<evidence type="ECO:0000313" key="2">
    <source>
        <dbReference type="EMBL" id="AXO87570.1"/>
    </source>
</evidence>
<dbReference type="EMBL" id="CP031641">
    <property type="protein sequence ID" value="AXO87570.1"/>
    <property type="molecule type" value="Genomic_DNA"/>
</dbReference>